<name>A0A4Y2HV68_ARAVE</name>
<dbReference type="EMBL" id="BGPR01002189">
    <property type="protein sequence ID" value="GBM69321.1"/>
    <property type="molecule type" value="Genomic_DNA"/>
</dbReference>
<accession>A0A4Y2HV68</accession>
<gene>
    <name evidence="1" type="ORF">AVEN_112660_1</name>
</gene>
<keyword evidence="2" id="KW-1185">Reference proteome</keyword>
<dbReference type="AlphaFoldDB" id="A0A4Y2HV68"/>
<comment type="caution">
    <text evidence="1">The sequence shown here is derived from an EMBL/GenBank/DDBJ whole genome shotgun (WGS) entry which is preliminary data.</text>
</comment>
<proteinExistence type="predicted"/>
<sequence length="95" mass="10474">MDQHSLYGPTSVRARTITGRRDESLPPIYVITLGGRVPSYETLTTYPISWMPTLSTEQGVPVIGPTTTGKGCQIDIKRKEQILQMENGVANHADM</sequence>
<protein>
    <submittedName>
        <fullName evidence="1">Uncharacterized protein</fullName>
    </submittedName>
</protein>
<dbReference type="Proteomes" id="UP000499080">
    <property type="component" value="Unassembled WGS sequence"/>
</dbReference>
<evidence type="ECO:0000313" key="2">
    <source>
        <dbReference type="Proteomes" id="UP000499080"/>
    </source>
</evidence>
<evidence type="ECO:0000313" key="1">
    <source>
        <dbReference type="EMBL" id="GBM69321.1"/>
    </source>
</evidence>
<organism evidence="1 2">
    <name type="scientific">Araneus ventricosus</name>
    <name type="common">Orbweaver spider</name>
    <name type="synonym">Epeira ventricosa</name>
    <dbReference type="NCBI Taxonomy" id="182803"/>
    <lineage>
        <taxon>Eukaryota</taxon>
        <taxon>Metazoa</taxon>
        <taxon>Ecdysozoa</taxon>
        <taxon>Arthropoda</taxon>
        <taxon>Chelicerata</taxon>
        <taxon>Arachnida</taxon>
        <taxon>Araneae</taxon>
        <taxon>Araneomorphae</taxon>
        <taxon>Entelegynae</taxon>
        <taxon>Araneoidea</taxon>
        <taxon>Araneidae</taxon>
        <taxon>Araneus</taxon>
    </lineage>
</organism>
<reference evidence="1 2" key="1">
    <citation type="journal article" date="2019" name="Sci. Rep.">
        <title>Orb-weaving spider Araneus ventricosus genome elucidates the spidroin gene catalogue.</title>
        <authorList>
            <person name="Kono N."/>
            <person name="Nakamura H."/>
            <person name="Ohtoshi R."/>
            <person name="Moran D.A.P."/>
            <person name="Shinohara A."/>
            <person name="Yoshida Y."/>
            <person name="Fujiwara M."/>
            <person name="Mori M."/>
            <person name="Tomita M."/>
            <person name="Arakawa K."/>
        </authorList>
    </citation>
    <scope>NUCLEOTIDE SEQUENCE [LARGE SCALE GENOMIC DNA]</scope>
</reference>